<evidence type="ECO:0000256" key="1">
    <source>
        <dbReference type="ARBA" id="ARBA00004370"/>
    </source>
</evidence>
<accession>A0A1E5DZZ1</accession>
<dbReference type="InterPro" id="IPR051407">
    <property type="entry name" value="Bact_OM_lipoprot/Surf_antigen"/>
</dbReference>
<dbReference type="eggNOG" id="COG3134">
    <property type="taxonomic scope" value="Bacteria"/>
</dbReference>
<dbReference type="PANTHER" id="PTHR35603">
    <property type="match status" value="1"/>
</dbReference>
<feature type="chain" id="PRO_5009174520" description="Glycine zipper 2TM domain-containing protein" evidence="3">
    <location>
        <begin position="18"/>
        <end position="169"/>
    </location>
</feature>
<evidence type="ECO:0000259" key="4">
    <source>
        <dbReference type="Pfam" id="PF05433"/>
    </source>
</evidence>
<feature type="signal peptide" evidence="3">
    <location>
        <begin position="1"/>
        <end position="17"/>
    </location>
</feature>
<feature type="domain" description="Glycine zipper 2TM" evidence="4">
    <location>
        <begin position="64"/>
        <end position="105"/>
    </location>
</feature>
<dbReference type="PROSITE" id="PS51257">
    <property type="entry name" value="PROKAR_LIPOPROTEIN"/>
    <property type="match status" value="1"/>
</dbReference>
<comment type="subcellular location">
    <subcellularLocation>
        <location evidence="1">Membrane</location>
    </subcellularLocation>
</comment>
<dbReference type="STRING" id="1188252.A1QC_12210"/>
<evidence type="ECO:0000256" key="2">
    <source>
        <dbReference type="ARBA" id="ARBA00023136"/>
    </source>
</evidence>
<organism evidence="5 6">
    <name type="scientific">Vibrio rumoiensis 1S-45</name>
    <dbReference type="NCBI Taxonomy" id="1188252"/>
    <lineage>
        <taxon>Bacteria</taxon>
        <taxon>Pseudomonadati</taxon>
        <taxon>Pseudomonadota</taxon>
        <taxon>Gammaproteobacteria</taxon>
        <taxon>Vibrionales</taxon>
        <taxon>Vibrionaceae</taxon>
        <taxon>Vibrio</taxon>
    </lineage>
</organism>
<gene>
    <name evidence="5" type="ORF">A1QC_12210</name>
</gene>
<dbReference type="InterPro" id="IPR008816">
    <property type="entry name" value="Gly_zipper_2TM_dom"/>
</dbReference>
<evidence type="ECO:0000313" key="6">
    <source>
        <dbReference type="Proteomes" id="UP000094070"/>
    </source>
</evidence>
<dbReference type="EMBL" id="AJYK02000095">
    <property type="protein sequence ID" value="OEF23261.1"/>
    <property type="molecule type" value="Genomic_DNA"/>
</dbReference>
<keyword evidence="2" id="KW-0472">Membrane</keyword>
<dbReference type="AlphaFoldDB" id="A0A1E5DZZ1"/>
<name>A0A1E5DZZ1_9VIBR</name>
<evidence type="ECO:0000256" key="3">
    <source>
        <dbReference type="SAM" id="SignalP"/>
    </source>
</evidence>
<dbReference type="Pfam" id="PF05433">
    <property type="entry name" value="Rick_17kDa_Anti"/>
    <property type="match status" value="1"/>
</dbReference>
<dbReference type="NCBIfam" id="NF008437">
    <property type="entry name" value="PRK11280.1"/>
    <property type="match status" value="1"/>
</dbReference>
<dbReference type="PANTHER" id="PTHR35603:SF2">
    <property type="entry name" value="OUTER MEMBRANE LIPOPROTEIN"/>
    <property type="match status" value="1"/>
</dbReference>
<reference evidence="5 6" key="1">
    <citation type="journal article" date="2012" name="Science">
        <title>Ecological populations of bacteria act as socially cohesive units of antibiotic production and resistance.</title>
        <authorList>
            <person name="Cordero O.X."/>
            <person name="Wildschutte H."/>
            <person name="Kirkup B."/>
            <person name="Proehl S."/>
            <person name="Ngo L."/>
            <person name="Hussain F."/>
            <person name="Le Roux F."/>
            <person name="Mincer T."/>
            <person name="Polz M.F."/>
        </authorList>
    </citation>
    <scope>NUCLEOTIDE SEQUENCE [LARGE SCALE GENOMIC DNA]</scope>
    <source>
        <strain evidence="5 6">1S-45</strain>
    </source>
</reference>
<comment type="caution">
    <text evidence="5">The sequence shown here is derived from an EMBL/GenBank/DDBJ whole genome shotgun (WGS) entry which is preliminary data.</text>
</comment>
<evidence type="ECO:0000313" key="5">
    <source>
        <dbReference type="EMBL" id="OEF23261.1"/>
    </source>
</evidence>
<sequence>MKIRTLTLSLLTIAVLAGCKDKEPTTAKITMVDAVTEQVKTPHQVCKDVAITSQVEATDKHKILGTAGGGAAGAALGHQIGDGTGQDIATVAGGVAGAALGRKVQGNAQGNNTVTTTQNQCHTEYTESENVTGYKVTYEFNGEQKTIQMKEKPTTKSFPVENGQVVLPN</sequence>
<protein>
    <recommendedName>
        <fullName evidence="4">Glycine zipper 2TM domain-containing protein</fullName>
    </recommendedName>
</protein>
<dbReference type="OrthoDB" id="9132795at2"/>
<dbReference type="Proteomes" id="UP000094070">
    <property type="component" value="Unassembled WGS sequence"/>
</dbReference>
<proteinExistence type="predicted"/>
<dbReference type="GO" id="GO:0019867">
    <property type="term" value="C:outer membrane"/>
    <property type="evidence" value="ECO:0007669"/>
    <property type="project" value="InterPro"/>
</dbReference>
<keyword evidence="6" id="KW-1185">Reference proteome</keyword>
<keyword evidence="3" id="KW-0732">Signal</keyword>